<name>A6VM88_ACTSZ</name>
<evidence type="ECO:0000256" key="3">
    <source>
        <dbReference type="ARBA" id="ARBA00022827"/>
    </source>
</evidence>
<comment type="cofactor">
    <cofactor evidence="1">
        <name>FAD</name>
        <dbReference type="ChEBI" id="CHEBI:57692"/>
    </cofactor>
</comment>
<dbReference type="NCBIfam" id="TIGR00275">
    <property type="entry name" value="aminoacetone oxidase family FAD-binding enzyme"/>
    <property type="match status" value="1"/>
</dbReference>
<dbReference type="InterPro" id="IPR055178">
    <property type="entry name" value="RsdA/BaiN/AoA(So)-like_dom"/>
</dbReference>
<gene>
    <name evidence="6" type="ordered locus">Asuc_0712</name>
</gene>
<dbReference type="HOGENOM" id="CLU_025174_2_0_6"/>
<evidence type="ECO:0000259" key="4">
    <source>
        <dbReference type="Pfam" id="PF03486"/>
    </source>
</evidence>
<dbReference type="PANTHER" id="PTHR42887">
    <property type="entry name" value="OS12G0638800 PROTEIN"/>
    <property type="match status" value="1"/>
</dbReference>
<dbReference type="Proteomes" id="UP000001114">
    <property type="component" value="Chromosome"/>
</dbReference>
<dbReference type="Gene3D" id="3.50.50.60">
    <property type="entry name" value="FAD/NAD(P)-binding domain"/>
    <property type="match status" value="1"/>
</dbReference>
<reference evidence="7" key="1">
    <citation type="journal article" date="2010" name="BMC Genomics">
        <title>A genomic perspective on the potential of Actinobacillus succinogenes for industrial succinate production.</title>
        <authorList>
            <person name="McKinlay J.B."/>
            <person name="Laivenieks M."/>
            <person name="Schindler B.D."/>
            <person name="McKinlay A.A."/>
            <person name="Siddaramappa S."/>
            <person name="Challacombe J.F."/>
            <person name="Lowry S.R."/>
            <person name="Clum A."/>
            <person name="Lapidus A.L."/>
            <person name="Burkhart K.B."/>
            <person name="Harkins V."/>
            <person name="Vieille C."/>
        </authorList>
    </citation>
    <scope>NUCLEOTIDE SEQUENCE [LARGE SCALE GENOMIC DNA]</scope>
    <source>
        <strain evidence="7">ATCC 55618 / DSM 22257 / CCUG 43843 / 130Z</strain>
    </source>
</reference>
<dbReference type="OrthoDB" id="9773233at2"/>
<dbReference type="EMBL" id="CP000746">
    <property type="protein sequence ID" value="ABR74085.1"/>
    <property type="molecule type" value="Genomic_DNA"/>
</dbReference>
<protein>
    <submittedName>
        <fullName evidence="6">HI0933 family protein</fullName>
    </submittedName>
</protein>
<dbReference type="InterPro" id="IPR004792">
    <property type="entry name" value="BaiN-like"/>
</dbReference>
<dbReference type="InterPro" id="IPR057661">
    <property type="entry name" value="RsdA/BaiN/AoA(So)_Rossmann"/>
</dbReference>
<dbReference type="Gene3D" id="1.10.8.260">
    <property type="entry name" value="HI0933 insert domain-like"/>
    <property type="match status" value="1"/>
</dbReference>
<dbReference type="AlphaFoldDB" id="A6VM88"/>
<dbReference type="InterPro" id="IPR023166">
    <property type="entry name" value="BaiN-like_dom_sf"/>
</dbReference>
<dbReference type="eggNOG" id="COG2081">
    <property type="taxonomic scope" value="Bacteria"/>
</dbReference>
<accession>A6VM88</accession>
<dbReference type="InterPro" id="IPR036188">
    <property type="entry name" value="FAD/NAD-bd_sf"/>
</dbReference>
<dbReference type="PANTHER" id="PTHR42887:SF2">
    <property type="entry name" value="OS12G0638800 PROTEIN"/>
    <property type="match status" value="1"/>
</dbReference>
<dbReference type="KEGG" id="asu:Asuc_0712"/>
<evidence type="ECO:0000259" key="5">
    <source>
        <dbReference type="Pfam" id="PF22780"/>
    </source>
</evidence>
<sequence>MKYFNTIIIGAGASGLFCAAQIGKRGKTVAVLDNGKKIGRKILMSGGGFCNFTNLDVTPQHYLSHNPHFVKSALARFSQWDFIAMVADAGIAYHEKESGQLFCDNGAEDIVEMLTRQCAQSGVYIALRQQIESVEASEGESGSVKHSGFIIRANGQLWRCDNLVVASGGLSMPGLGASPFGYRLAEQFGMRVLPPRAGLVPFTYREPDKFLTALSGISLPVAVTARNGQRFANRLLFTHRGISGPAVLQISNYWQPNESLTIDLLPAADIHDLLRRAKADSPKIQLKTLLNRVLPKKLVEIWLEQGLVKDETVANISKVRSENLADLIHHWHFQPNGTEGYRTAEVTLGGVDTREVSSKTMESLKVKGLYFIGEVLDVTGWLGGYNFQWAWSSAYACAQSINMN</sequence>
<evidence type="ECO:0000313" key="7">
    <source>
        <dbReference type="Proteomes" id="UP000001114"/>
    </source>
</evidence>
<keyword evidence="3" id="KW-0274">FAD</keyword>
<organism evidence="6 7">
    <name type="scientific">Actinobacillus succinogenes (strain ATCC 55618 / DSM 22257 / CCUG 43843 / 130Z)</name>
    <dbReference type="NCBI Taxonomy" id="339671"/>
    <lineage>
        <taxon>Bacteria</taxon>
        <taxon>Pseudomonadati</taxon>
        <taxon>Pseudomonadota</taxon>
        <taxon>Gammaproteobacteria</taxon>
        <taxon>Pasteurellales</taxon>
        <taxon>Pasteurellaceae</taxon>
        <taxon>Actinobacillus</taxon>
    </lineage>
</organism>
<dbReference type="Pfam" id="PF03486">
    <property type="entry name" value="HI0933_like"/>
    <property type="match status" value="1"/>
</dbReference>
<evidence type="ECO:0000256" key="2">
    <source>
        <dbReference type="ARBA" id="ARBA00022630"/>
    </source>
</evidence>
<evidence type="ECO:0000313" key="6">
    <source>
        <dbReference type="EMBL" id="ABR74085.1"/>
    </source>
</evidence>
<evidence type="ECO:0000256" key="1">
    <source>
        <dbReference type="ARBA" id="ARBA00001974"/>
    </source>
</evidence>
<dbReference type="Gene3D" id="2.40.30.10">
    <property type="entry name" value="Translation factors"/>
    <property type="match status" value="1"/>
</dbReference>
<dbReference type="STRING" id="339671.Asuc_0712"/>
<dbReference type="SUPFAM" id="SSF51905">
    <property type="entry name" value="FAD/NAD(P)-binding domain"/>
    <property type="match status" value="1"/>
</dbReference>
<keyword evidence="7" id="KW-1185">Reference proteome</keyword>
<feature type="domain" description="RsdA/BaiN/AoA(So)-like Rossmann fold-like" evidence="4">
    <location>
        <begin position="5"/>
        <end position="399"/>
    </location>
</feature>
<dbReference type="RefSeq" id="WP_012072465.1">
    <property type="nucleotide sequence ID" value="NC_009655.1"/>
</dbReference>
<feature type="domain" description="RsdA/BaiN/AoA(So)-like insert" evidence="5">
    <location>
        <begin position="196"/>
        <end position="346"/>
    </location>
</feature>
<keyword evidence="2" id="KW-0285">Flavoprotein</keyword>
<dbReference type="Pfam" id="PF22780">
    <property type="entry name" value="HI0933_like_1st"/>
    <property type="match status" value="1"/>
</dbReference>
<dbReference type="SUPFAM" id="SSF160996">
    <property type="entry name" value="HI0933 insert domain-like"/>
    <property type="match status" value="1"/>
</dbReference>
<proteinExistence type="predicted"/>